<keyword evidence="1" id="KW-1133">Transmembrane helix</keyword>
<comment type="caution">
    <text evidence="3">The sequence shown here is derived from an EMBL/GenBank/DDBJ whole genome shotgun (WGS) entry which is preliminary data.</text>
</comment>
<gene>
    <name evidence="3" type="ORF">PLXY2_LOCUS398</name>
</gene>
<reference evidence="3" key="1">
    <citation type="submission" date="2020-11" db="EMBL/GenBank/DDBJ databases">
        <authorList>
            <person name="Whiteford S."/>
        </authorList>
    </citation>
    <scope>NUCLEOTIDE SEQUENCE</scope>
</reference>
<organism evidence="3 4">
    <name type="scientific">Plutella xylostella</name>
    <name type="common">Diamondback moth</name>
    <name type="synonym">Plutella maculipennis</name>
    <dbReference type="NCBI Taxonomy" id="51655"/>
    <lineage>
        <taxon>Eukaryota</taxon>
        <taxon>Metazoa</taxon>
        <taxon>Ecdysozoa</taxon>
        <taxon>Arthropoda</taxon>
        <taxon>Hexapoda</taxon>
        <taxon>Insecta</taxon>
        <taxon>Pterygota</taxon>
        <taxon>Neoptera</taxon>
        <taxon>Endopterygota</taxon>
        <taxon>Lepidoptera</taxon>
        <taxon>Glossata</taxon>
        <taxon>Ditrysia</taxon>
        <taxon>Yponomeutoidea</taxon>
        <taxon>Plutellidae</taxon>
        <taxon>Plutella</taxon>
    </lineage>
</organism>
<evidence type="ECO:0000256" key="1">
    <source>
        <dbReference type="SAM" id="Phobius"/>
    </source>
</evidence>
<feature type="signal peptide" evidence="2">
    <location>
        <begin position="1"/>
        <end position="21"/>
    </location>
</feature>
<keyword evidence="1" id="KW-0812">Transmembrane</keyword>
<evidence type="ECO:0000313" key="4">
    <source>
        <dbReference type="Proteomes" id="UP000653454"/>
    </source>
</evidence>
<accession>A0A8S4D091</accession>
<protein>
    <submittedName>
        <fullName evidence="3">(diamondback moth) hypothetical protein</fullName>
    </submittedName>
</protein>
<keyword evidence="1" id="KW-0472">Membrane</keyword>
<evidence type="ECO:0000313" key="3">
    <source>
        <dbReference type="EMBL" id="CAG9087357.1"/>
    </source>
</evidence>
<proteinExistence type="predicted"/>
<dbReference type="AlphaFoldDB" id="A0A8S4D091"/>
<keyword evidence="4" id="KW-1185">Reference proteome</keyword>
<dbReference type="PANTHER" id="PTHR48462">
    <property type="entry name" value="PROTEIN, PUTATIVE-RELATED"/>
    <property type="match status" value="1"/>
</dbReference>
<evidence type="ECO:0000256" key="2">
    <source>
        <dbReference type="SAM" id="SignalP"/>
    </source>
</evidence>
<keyword evidence="2" id="KW-0732">Signal</keyword>
<name>A0A8S4D091_PLUXY</name>
<dbReference type="PANTHER" id="PTHR48462:SF1">
    <property type="entry name" value="PROTEIN, PUTATIVE-RELATED"/>
    <property type="match status" value="1"/>
</dbReference>
<dbReference type="Proteomes" id="UP000653454">
    <property type="component" value="Unassembled WGS sequence"/>
</dbReference>
<feature type="chain" id="PRO_5035766806" evidence="2">
    <location>
        <begin position="22"/>
        <end position="473"/>
    </location>
</feature>
<sequence>MLCKAILLETLVFGVCNELLGYDTIVVDNLLNISLNDDQWRQASLPVRNGGLGIRRIQDTGLEAFLASTYGVVELVARILSLNDDECRLLFVSEALEEWKKTCPGQRIPTEPQTQRQWDDVHCQMTLAQLLESATGPDLARLKAASTCKSGAWLHALPSPQLGTLLDNNTLRVAAALRVGCNVGEEHRCVCGATADRQGHHGLGCTRCAGRFPRHHALNDIIRRALVIANIPCTLEPPGLCRLDGKRPDGLTLVPWERGRCLLWDATCVSTFAASHINGTIRQAGSAAKNAARHKHTKYNSLKATYIFIPVAFETTGVWGEEAKRFIKEIARRLIERGQDRRCLAYLTQRLSLAIQRGNAASIMEEEGTELELEALYRRYCVRLKHALFVSALCVTLACSVSLLCAVCVLNPPRKRGLWGVKQPSKPSHVTCYVTSQAGRCCQACVAMLAAPPRQPYQPVPPTAPCINKPATS</sequence>
<feature type="transmembrane region" description="Helical" evidence="1">
    <location>
        <begin position="387"/>
        <end position="410"/>
    </location>
</feature>
<dbReference type="EMBL" id="CAJHNJ030000001">
    <property type="protein sequence ID" value="CAG9087357.1"/>
    <property type="molecule type" value="Genomic_DNA"/>
</dbReference>